<feature type="transmembrane region" description="Helical" evidence="7">
    <location>
        <begin position="309"/>
        <end position="330"/>
    </location>
</feature>
<evidence type="ECO:0000256" key="5">
    <source>
        <dbReference type="ARBA" id="ARBA00022989"/>
    </source>
</evidence>
<feature type="transmembrane region" description="Helical" evidence="7">
    <location>
        <begin position="121"/>
        <end position="141"/>
    </location>
</feature>
<keyword evidence="3" id="KW-1003">Cell membrane</keyword>
<dbReference type="Proteomes" id="UP001596408">
    <property type="component" value="Unassembled WGS sequence"/>
</dbReference>
<comment type="subcellular location">
    <subcellularLocation>
        <location evidence="1">Cell membrane</location>
        <topology evidence="1">Multi-pass membrane protein</topology>
    </subcellularLocation>
</comment>
<evidence type="ECO:0000256" key="2">
    <source>
        <dbReference type="ARBA" id="ARBA00022448"/>
    </source>
</evidence>
<dbReference type="PANTHER" id="PTHR30047">
    <property type="entry name" value="HIGH-AFFINITY CHOLINE TRANSPORT PROTEIN-RELATED"/>
    <property type="match status" value="1"/>
</dbReference>
<feature type="transmembrane region" description="Helical" evidence="7">
    <location>
        <begin position="527"/>
        <end position="550"/>
    </location>
</feature>
<dbReference type="Pfam" id="PF02028">
    <property type="entry name" value="BCCT"/>
    <property type="match status" value="1"/>
</dbReference>
<feature type="transmembrane region" description="Helical" evidence="7">
    <location>
        <begin position="43"/>
        <end position="62"/>
    </location>
</feature>
<keyword evidence="2" id="KW-0813">Transport</keyword>
<feature type="transmembrane region" description="Helical" evidence="7">
    <location>
        <begin position="447"/>
        <end position="475"/>
    </location>
</feature>
<sequence>MSDDNQTTGEMSTGLQVELFHPDSDREPGDSNIELFGFDVHPVVFPVSLVIIVAFVAATILLGKRASEAYNAIFTFINGTFGWFYILAVNLFIVTILYFAFGKYGTIRIGGVEAKKEFSDFSWMAMLFSAGMGIGLMFFSVAEPMWHFGSGASEYMVVPPTFGAEGGTTAAAVAAMAQTFFHWGFHPWAIYGLVGLGLAFFSFNRGLPLTFRSVFWPLLGERIYGWPGHVIDLVTVFATLFGLSTSLGLGVAQINTGLSYVGGDILGLVSIPTGTVPQIVLIVVITAIATASVAAGLERGVKRLSTVNLYLMFAMMAFLFIVGPTLYVLGTLSSGTGAYLGNLFQLSFFTGIIGGSSQLGAYTVKGWMGGWTVFYWGWWIAWSPFVGMFIARISKGRTVREFVLGVLFLPAMFSFLWLATFGGSALWVELVGNGGIAAAVAEQGQTIAMFVMLNNFPLGALSGLLATLLVVTFFVTSSDSGSLVIDHLTSGGKHDVPKVQRIFWAVTEGAVAATLLVGGGLSALQTAVITTGLPFAVILVLMCYTVYLGLDNEYEILQSDQFADRIENLTAEQDIDVVTSSDELVTDVTGGVDAENDD</sequence>
<keyword evidence="9" id="KW-1185">Reference proteome</keyword>
<evidence type="ECO:0000256" key="3">
    <source>
        <dbReference type="ARBA" id="ARBA00022475"/>
    </source>
</evidence>
<proteinExistence type="predicted"/>
<keyword evidence="6 7" id="KW-0472">Membrane</keyword>
<feature type="transmembrane region" description="Helical" evidence="7">
    <location>
        <begin position="373"/>
        <end position="391"/>
    </location>
</feature>
<dbReference type="PANTHER" id="PTHR30047:SF7">
    <property type="entry name" value="HIGH-AFFINITY CHOLINE TRANSPORT PROTEIN"/>
    <property type="match status" value="1"/>
</dbReference>
<dbReference type="RefSeq" id="WP_379694619.1">
    <property type="nucleotide sequence ID" value="NZ_JBHSXH010000011.1"/>
</dbReference>
<dbReference type="AlphaFoldDB" id="A0ABD5U096"/>
<comment type="caution">
    <text evidence="8">The sequence shown here is derived from an EMBL/GenBank/DDBJ whole genome shotgun (WGS) entry which is preliminary data.</text>
</comment>
<reference evidence="8 9" key="1">
    <citation type="journal article" date="2019" name="Int. J. Syst. Evol. Microbiol.">
        <title>The Global Catalogue of Microorganisms (GCM) 10K type strain sequencing project: providing services to taxonomists for standard genome sequencing and annotation.</title>
        <authorList>
            <consortium name="The Broad Institute Genomics Platform"/>
            <consortium name="The Broad Institute Genome Sequencing Center for Infectious Disease"/>
            <person name="Wu L."/>
            <person name="Ma J."/>
        </authorList>
    </citation>
    <scope>NUCLEOTIDE SEQUENCE [LARGE SCALE GENOMIC DNA]</scope>
    <source>
        <strain evidence="8 9">YIM 94188</strain>
    </source>
</reference>
<feature type="transmembrane region" description="Helical" evidence="7">
    <location>
        <begin position="502"/>
        <end position="521"/>
    </location>
</feature>
<evidence type="ECO:0000256" key="4">
    <source>
        <dbReference type="ARBA" id="ARBA00022692"/>
    </source>
</evidence>
<feature type="transmembrane region" description="Helical" evidence="7">
    <location>
        <begin position="403"/>
        <end position="427"/>
    </location>
</feature>
<feature type="transmembrane region" description="Helical" evidence="7">
    <location>
        <begin position="275"/>
        <end position="297"/>
    </location>
</feature>
<dbReference type="EMBL" id="JBHSXH010000011">
    <property type="protein sequence ID" value="MFC6824938.1"/>
    <property type="molecule type" value="Genomic_DNA"/>
</dbReference>
<dbReference type="GO" id="GO:0005886">
    <property type="term" value="C:plasma membrane"/>
    <property type="evidence" value="ECO:0007669"/>
    <property type="project" value="UniProtKB-SubCell"/>
</dbReference>
<feature type="transmembrane region" description="Helical" evidence="7">
    <location>
        <begin position="230"/>
        <end position="255"/>
    </location>
</feature>
<evidence type="ECO:0000256" key="6">
    <source>
        <dbReference type="ARBA" id="ARBA00023136"/>
    </source>
</evidence>
<dbReference type="PROSITE" id="PS01303">
    <property type="entry name" value="BCCT"/>
    <property type="match status" value="1"/>
</dbReference>
<evidence type="ECO:0000313" key="8">
    <source>
        <dbReference type="EMBL" id="MFC6824938.1"/>
    </source>
</evidence>
<dbReference type="InterPro" id="IPR018093">
    <property type="entry name" value="BCCT_CS"/>
</dbReference>
<name>A0ABD5U096_9EURY</name>
<feature type="transmembrane region" description="Helical" evidence="7">
    <location>
        <begin position="83"/>
        <end position="101"/>
    </location>
</feature>
<keyword evidence="4 7" id="KW-0812">Transmembrane</keyword>
<feature type="transmembrane region" description="Helical" evidence="7">
    <location>
        <begin position="162"/>
        <end position="183"/>
    </location>
</feature>
<keyword evidence="5 7" id="KW-1133">Transmembrane helix</keyword>
<feature type="transmembrane region" description="Helical" evidence="7">
    <location>
        <begin position="189"/>
        <end position="209"/>
    </location>
</feature>
<gene>
    <name evidence="8" type="ORF">ACFQEV_08020</name>
</gene>
<organism evidence="8 9">
    <name type="scientific">Halopelagius fulvigenes</name>
    <dbReference type="NCBI Taxonomy" id="1198324"/>
    <lineage>
        <taxon>Archaea</taxon>
        <taxon>Methanobacteriati</taxon>
        <taxon>Methanobacteriota</taxon>
        <taxon>Stenosarchaea group</taxon>
        <taxon>Halobacteria</taxon>
        <taxon>Halobacteriales</taxon>
        <taxon>Haloferacaceae</taxon>
    </lineage>
</organism>
<evidence type="ECO:0000256" key="1">
    <source>
        <dbReference type="ARBA" id="ARBA00004651"/>
    </source>
</evidence>
<evidence type="ECO:0000313" key="9">
    <source>
        <dbReference type="Proteomes" id="UP001596408"/>
    </source>
</evidence>
<accession>A0ABD5U096</accession>
<dbReference type="InterPro" id="IPR000060">
    <property type="entry name" value="BCCT_transptr"/>
</dbReference>
<dbReference type="NCBIfam" id="TIGR00842">
    <property type="entry name" value="bcct"/>
    <property type="match status" value="1"/>
</dbReference>
<evidence type="ECO:0000256" key="7">
    <source>
        <dbReference type="SAM" id="Phobius"/>
    </source>
</evidence>
<protein>
    <submittedName>
        <fullName evidence="8">BCCT family transporter</fullName>
    </submittedName>
</protein>